<proteinExistence type="predicted"/>
<name>A0AB39Z4H3_DROSZ</name>
<dbReference type="Gene3D" id="3.40.630.30">
    <property type="match status" value="1"/>
</dbReference>
<dbReference type="InterPro" id="IPR016181">
    <property type="entry name" value="Acyl_CoA_acyltransferase"/>
</dbReference>
<accession>A0AB39Z4H3</accession>
<dbReference type="AlphaFoldDB" id="A0AB39Z4H3"/>
<organism evidence="1 2">
    <name type="scientific">Drosophila suzukii</name>
    <name type="common">Spotted-wing drosophila fruit fly</name>
    <dbReference type="NCBI Taxonomy" id="28584"/>
    <lineage>
        <taxon>Eukaryota</taxon>
        <taxon>Metazoa</taxon>
        <taxon>Ecdysozoa</taxon>
        <taxon>Arthropoda</taxon>
        <taxon>Hexapoda</taxon>
        <taxon>Insecta</taxon>
        <taxon>Pterygota</taxon>
        <taxon>Neoptera</taxon>
        <taxon>Endopterygota</taxon>
        <taxon>Diptera</taxon>
        <taxon>Brachycera</taxon>
        <taxon>Muscomorpha</taxon>
        <taxon>Ephydroidea</taxon>
        <taxon>Drosophilidae</taxon>
        <taxon>Drosophila</taxon>
        <taxon>Sophophora</taxon>
    </lineage>
</organism>
<dbReference type="GO" id="GO:0004059">
    <property type="term" value="F:aralkylamine N-acetyltransferase activity"/>
    <property type="evidence" value="ECO:0007669"/>
    <property type="project" value="UniProtKB-EC"/>
</dbReference>
<dbReference type="PANTHER" id="PTHR20905:SF1">
    <property type="entry name" value="AT07410P-RELATED"/>
    <property type="match status" value="1"/>
</dbReference>
<evidence type="ECO:0000313" key="1">
    <source>
        <dbReference type="Proteomes" id="UP001652628"/>
    </source>
</evidence>
<sequence length="222" mass="24862">MILSQINGITIRILKESDYGIVKPFMRDYFHYDEPMGIGLQEQIHLQNEAEVDKEYLSVIRQGLSIVAFDENSKNLLVGIAVAEKMDPNIMEKQHKEAAEMESNALGRSRKMVAKVERDANIFERCGVSTYLSLIAISVHSSMRGKGLLGQLSMCLLNLGRSRGFPLFIGCSSSYYSARSAMKQGLECIHSQAYADYKDDQGRTIFNPPAPHTHMRVVAAKL</sequence>
<reference evidence="2" key="1">
    <citation type="submission" date="2025-08" db="UniProtKB">
        <authorList>
            <consortium name="RefSeq"/>
        </authorList>
    </citation>
    <scope>IDENTIFICATION</scope>
</reference>
<protein>
    <submittedName>
        <fullName evidence="2">Arylalkylamine N-acetyltransferase-like 2</fullName>
    </submittedName>
</protein>
<gene>
    <name evidence="2" type="primary">LOC108008875</name>
</gene>
<dbReference type="RefSeq" id="XP_016928269.2">
    <property type="nucleotide sequence ID" value="XM_017072780.4"/>
</dbReference>
<dbReference type="SUPFAM" id="SSF55729">
    <property type="entry name" value="Acyl-CoA N-acyltransferases (Nat)"/>
    <property type="match status" value="1"/>
</dbReference>
<dbReference type="Proteomes" id="UP001652628">
    <property type="component" value="Chromosome 2R"/>
</dbReference>
<evidence type="ECO:0000313" key="2">
    <source>
        <dbReference type="RefSeq" id="XP_016928269.2"/>
    </source>
</evidence>
<dbReference type="PANTHER" id="PTHR20905">
    <property type="entry name" value="N-ACETYLTRANSFERASE-RELATED"/>
    <property type="match status" value="1"/>
</dbReference>
<dbReference type="GeneID" id="108008875"/>
<keyword evidence="1" id="KW-1185">Reference proteome</keyword>